<evidence type="ECO:0000256" key="7">
    <source>
        <dbReference type="ARBA" id="ARBA00023014"/>
    </source>
</evidence>
<evidence type="ECO:0000313" key="9">
    <source>
        <dbReference type="EMBL" id="GFP33829.1"/>
    </source>
</evidence>
<dbReference type="GO" id="GO:0051539">
    <property type="term" value="F:4 iron, 4 sulfur cluster binding"/>
    <property type="evidence" value="ECO:0007669"/>
    <property type="project" value="UniProtKB-KW"/>
</dbReference>
<keyword evidence="3" id="KW-0479">Metal-binding</keyword>
<keyword evidence="6" id="KW-0408">Iron</keyword>
<dbReference type="Pfam" id="PF12838">
    <property type="entry name" value="Fer4_7"/>
    <property type="match status" value="1"/>
</dbReference>
<keyword evidence="4" id="KW-0677">Repeat</keyword>
<gene>
    <name evidence="9" type="ORF">HKBW3S42_02168</name>
</gene>
<evidence type="ECO:0000256" key="2">
    <source>
        <dbReference type="ARBA" id="ARBA00022485"/>
    </source>
</evidence>
<evidence type="ECO:0000313" key="10">
    <source>
        <dbReference type="Proteomes" id="UP000568877"/>
    </source>
</evidence>
<dbReference type="EMBL" id="BLSA01000750">
    <property type="protein sequence ID" value="GFP33829.1"/>
    <property type="molecule type" value="Genomic_DNA"/>
</dbReference>
<sequence length="107" mass="11053">EIPASVAQGIAAAAKALGLLAKDELEASPLVASVEIKRCVGCFKCEAVCPFSAIQRQELRDGIMVSNVISTVCKGCGLCGVACPTGAIKINGFTDEQILAEMEALLL</sequence>
<feature type="domain" description="4Fe-4S ferredoxin-type" evidence="8">
    <location>
        <begin position="30"/>
        <end position="59"/>
    </location>
</feature>
<organism evidence="9 10">
    <name type="scientific">Candidatus Hakubella thermalkaliphila</name>
    <dbReference type="NCBI Taxonomy" id="2754717"/>
    <lineage>
        <taxon>Bacteria</taxon>
        <taxon>Bacillati</taxon>
        <taxon>Actinomycetota</taxon>
        <taxon>Actinomycetota incertae sedis</taxon>
        <taxon>Candidatus Hakubellales</taxon>
        <taxon>Candidatus Hakubellaceae</taxon>
        <taxon>Candidatus Hakubella</taxon>
    </lineage>
</organism>
<evidence type="ECO:0000259" key="8">
    <source>
        <dbReference type="PROSITE" id="PS51379"/>
    </source>
</evidence>
<dbReference type="GO" id="GO:0046872">
    <property type="term" value="F:metal ion binding"/>
    <property type="evidence" value="ECO:0007669"/>
    <property type="project" value="UniProtKB-KW"/>
</dbReference>
<reference evidence="9 10" key="1">
    <citation type="journal article" date="2020" name="Front. Microbiol.">
        <title>Single-cell genomics of novel Actinobacteria with the Wood-Ljungdahl pathway discovered in a serpentinizing system.</title>
        <authorList>
            <person name="Merino N."/>
            <person name="Kawai M."/>
            <person name="Boyd E.S."/>
            <person name="Colman D.R."/>
            <person name="McGlynn S.E."/>
            <person name="Nealson K.H."/>
            <person name="Kurokawa K."/>
            <person name="Hongoh Y."/>
        </authorList>
    </citation>
    <scope>NUCLEOTIDE SEQUENCE [LARGE SCALE GENOMIC DNA]</scope>
    <source>
        <strain evidence="9 10">S42</strain>
    </source>
</reference>
<keyword evidence="2" id="KW-0004">4Fe-4S</keyword>
<dbReference type="InterPro" id="IPR017896">
    <property type="entry name" value="4Fe4S_Fe-S-bd"/>
</dbReference>
<dbReference type="PROSITE" id="PS00198">
    <property type="entry name" value="4FE4S_FER_1"/>
    <property type="match status" value="1"/>
</dbReference>
<dbReference type="Gene3D" id="3.30.70.20">
    <property type="match status" value="2"/>
</dbReference>
<dbReference type="InterPro" id="IPR017900">
    <property type="entry name" value="4Fe4S_Fe_S_CS"/>
</dbReference>
<dbReference type="Proteomes" id="UP000568877">
    <property type="component" value="Unassembled WGS sequence"/>
</dbReference>
<evidence type="ECO:0000256" key="6">
    <source>
        <dbReference type="ARBA" id="ARBA00023004"/>
    </source>
</evidence>
<comment type="caution">
    <text evidence="9">The sequence shown here is derived from an EMBL/GenBank/DDBJ whole genome shotgun (WGS) entry which is preliminary data.</text>
</comment>
<feature type="non-terminal residue" evidence="9">
    <location>
        <position position="1"/>
    </location>
</feature>
<evidence type="ECO:0000256" key="5">
    <source>
        <dbReference type="ARBA" id="ARBA00022982"/>
    </source>
</evidence>
<keyword evidence="5" id="KW-0249">Electron transport</keyword>
<evidence type="ECO:0000256" key="4">
    <source>
        <dbReference type="ARBA" id="ARBA00022737"/>
    </source>
</evidence>
<dbReference type="InterPro" id="IPR050572">
    <property type="entry name" value="Fe-S_Ferredoxin"/>
</dbReference>
<protein>
    <submittedName>
        <fullName evidence="9">Heterodisulfide reductase subunit A2</fullName>
    </submittedName>
</protein>
<keyword evidence="7" id="KW-0411">Iron-sulfur</keyword>
<accession>A0A6V8PMK9</accession>
<dbReference type="PROSITE" id="PS51379">
    <property type="entry name" value="4FE4S_FER_2"/>
    <property type="match status" value="2"/>
</dbReference>
<evidence type="ECO:0000256" key="1">
    <source>
        <dbReference type="ARBA" id="ARBA00022448"/>
    </source>
</evidence>
<dbReference type="PANTHER" id="PTHR43687">
    <property type="entry name" value="ADENYLYLSULFATE REDUCTASE, BETA SUBUNIT"/>
    <property type="match status" value="1"/>
</dbReference>
<feature type="domain" description="4Fe-4S ferredoxin-type" evidence="8">
    <location>
        <begin position="64"/>
        <end position="93"/>
    </location>
</feature>
<dbReference type="PANTHER" id="PTHR43687:SF6">
    <property type="entry name" value="L-ASPARTATE SEMIALDEHYDE SULFURTRANSFERASE IRON-SULFUR SUBUNIT"/>
    <property type="match status" value="1"/>
</dbReference>
<evidence type="ECO:0000256" key="3">
    <source>
        <dbReference type="ARBA" id="ARBA00022723"/>
    </source>
</evidence>
<name>A0A6V8PMK9_9ACTN</name>
<dbReference type="SUPFAM" id="SSF54862">
    <property type="entry name" value="4Fe-4S ferredoxins"/>
    <property type="match status" value="1"/>
</dbReference>
<proteinExistence type="predicted"/>
<keyword evidence="1" id="KW-0813">Transport</keyword>
<dbReference type="AlphaFoldDB" id="A0A6V8PMK9"/>